<dbReference type="InterPro" id="IPR029052">
    <property type="entry name" value="Metallo-depent_PP-like"/>
</dbReference>
<protein>
    <submittedName>
        <fullName evidence="6">3',5'-cyclic AMP phosphodiesterase CpdA</fullName>
    </submittedName>
</protein>
<accession>A0A7W6RAA6</accession>
<sequence>MKIVHLSDLHVVAAPGTLYASDPRDNLARVLNHVHRHHGDAAFLWITGDLVHDGGDAAYRAVRDLLAACPMPVHLGLGNHDARAPFKRVFTDAPMGDPDYLQYTVDTPEGVFLMLDTLEPGLGAGRLDATRLAWVQARLEEHKDRDVFVGLHHPPYETGIAAMDRIRLTVGARELGDLLTAHGRVRHLFHGHLHRPITACWRGMPISTVPGTNHQVALTLGKDPTVLGCFDPPGYAVALIRDGAVCLHQERVADPGAPLYSMEDKAAEAAATLDAMPLFNTIAAA</sequence>
<evidence type="ECO:0000256" key="4">
    <source>
        <dbReference type="ARBA" id="ARBA00025742"/>
    </source>
</evidence>
<evidence type="ECO:0000256" key="2">
    <source>
        <dbReference type="ARBA" id="ARBA00022801"/>
    </source>
</evidence>
<organism evidence="6 7">
    <name type="scientific">Roseospira visakhapatnamensis</name>
    <dbReference type="NCBI Taxonomy" id="390880"/>
    <lineage>
        <taxon>Bacteria</taxon>
        <taxon>Pseudomonadati</taxon>
        <taxon>Pseudomonadota</taxon>
        <taxon>Alphaproteobacteria</taxon>
        <taxon>Rhodospirillales</taxon>
        <taxon>Rhodospirillaceae</taxon>
        <taxon>Roseospira</taxon>
    </lineage>
</organism>
<feature type="domain" description="Calcineurin-like phosphoesterase" evidence="5">
    <location>
        <begin position="1"/>
        <end position="196"/>
    </location>
</feature>
<dbReference type="Gene3D" id="3.60.21.10">
    <property type="match status" value="1"/>
</dbReference>
<comment type="similarity">
    <text evidence="4">Belongs to the cyclic nucleotide phosphodiesterase class-III family.</text>
</comment>
<evidence type="ECO:0000256" key="1">
    <source>
        <dbReference type="ARBA" id="ARBA00022723"/>
    </source>
</evidence>
<keyword evidence="7" id="KW-1185">Reference proteome</keyword>
<dbReference type="PANTHER" id="PTHR42988">
    <property type="entry name" value="PHOSPHOHYDROLASE"/>
    <property type="match status" value="1"/>
</dbReference>
<dbReference type="InterPro" id="IPR026575">
    <property type="entry name" value="GpdQ/CpdA-like"/>
</dbReference>
<dbReference type="RefSeq" id="WP_184042281.1">
    <property type="nucleotide sequence ID" value="NZ_JACIGK010000001.1"/>
</dbReference>
<name>A0A7W6RAA6_9PROT</name>
<gene>
    <name evidence="6" type="ORF">GGD89_000263</name>
</gene>
<dbReference type="SUPFAM" id="SSF56300">
    <property type="entry name" value="Metallo-dependent phosphatases"/>
    <property type="match status" value="1"/>
</dbReference>
<dbReference type="PANTHER" id="PTHR42988:SF2">
    <property type="entry name" value="CYCLIC NUCLEOTIDE PHOSPHODIESTERASE CBUA0032-RELATED"/>
    <property type="match status" value="1"/>
</dbReference>
<dbReference type="Pfam" id="PF00149">
    <property type="entry name" value="Metallophos"/>
    <property type="match status" value="1"/>
</dbReference>
<evidence type="ECO:0000313" key="6">
    <source>
        <dbReference type="EMBL" id="MBB4264657.1"/>
    </source>
</evidence>
<dbReference type="AlphaFoldDB" id="A0A7W6RAA6"/>
<dbReference type="GO" id="GO:0046872">
    <property type="term" value="F:metal ion binding"/>
    <property type="evidence" value="ECO:0007669"/>
    <property type="project" value="UniProtKB-KW"/>
</dbReference>
<proteinExistence type="inferred from homology"/>
<dbReference type="EMBL" id="JACIGK010000001">
    <property type="protein sequence ID" value="MBB4264657.1"/>
    <property type="molecule type" value="Genomic_DNA"/>
</dbReference>
<keyword evidence="3" id="KW-0408">Iron</keyword>
<dbReference type="Proteomes" id="UP000554286">
    <property type="component" value="Unassembled WGS sequence"/>
</dbReference>
<dbReference type="InterPro" id="IPR050884">
    <property type="entry name" value="CNP_phosphodiesterase-III"/>
</dbReference>
<evidence type="ECO:0000259" key="5">
    <source>
        <dbReference type="Pfam" id="PF00149"/>
    </source>
</evidence>
<evidence type="ECO:0000313" key="7">
    <source>
        <dbReference type="Proteomes" id="UP000554286"/>
    </source>
</evidence>
<evidence type="ECO:0000256" key="3">
    <source>
        <dbReference type="ARBA" id="ARBA00023004"/>
    </source>
</evidence>
<keyword evidence="2" id="KW-0378">Hydrolase</keyword>
<dbReference type="GO" id="GO:0004112">
    <property type="term" value="F:cyclic-nucleotide phosphodiesterase activity"/>
    <property type="evidence" value="ECO:0007669"/>
    <property type="project" value="InterPro"/>
</dbReference>
<dbReference type="InterPro" id="IPR004843">
    <property type="entry name" value="Calcineurin-like_PHP"/>
</dbReference>
<comment type="caution">
    <text evidence="6">The sequence shown here is derived from an EMBL/GenBank/DDBJ whole genome shotgun (WGS) entry which is preliminary data.</text>
</comment>
<keyword evidence="1" id="KW-0479">Metal-binding</keyword>
<dbReference type="CDD" id="cd07402">
    <property type="entry name" value="MPP_GpdQ"/>
    <property type="match status" value="1"/>
</dbReference>
<reference evidence="6 7" key="1">
    <citation type="submission" date="2020-08" db="EMBL/GenBank/DDBJ databases">
        <title>Genome sequencing of Purple Non-Sulfur Bacteria from various extreme environments.</title>
        <authorList>
            <person name="Mayer M."/>
        </authorList>
    </citation>
    <scope>NUCLEOTIDE SEQUENCE [LARGE SCALE GENOMIC DNA]</scope>
    <source>
        <strain evidence="6 7">JA131</strain>
    </source>
</reference>